<evidence type="ECO:0000313" key="1">
    <source>
        <dbReference type="EMBL" id="CAD7001046.1"/>
    </source>
</evidence>
<keyword evidence="2" id="KW-1185">Reference proteome</keyword>
<sequence length="157" mass="17976">MPADESAKWFKYTSQVQQAINAHKHSSMKFSQFESFMVTQKNRLCFEQVILTAQENLDTTTDKFDKVTYSIVSNAKRVVSSLLIHPENKPVVMEELEFNFGRPELPINEQMQIIQDFPSRTSSAVIDGCRRMHNPLLHHSSFTTPSSSHQIAKTNIC</sequence>
<organism evidence="1 2">
    <name type="scientific">Ceratitis capitata</name>
    <name type="common">Mediterranean fruit fly</name>
    <name type="synonym">Tephritis capitata</name>
    <dbReference type="NCBI Taxonomy" id="7213"/>
    <lineage>
        <taxon>Eukaryota</taxon>
        <taxon>Metazoa</taxon>
        <taxon>Ecdysozoa</taxon>
        <taxon>Arthropoda</taxon>
        <taxon>Hexapoda</taxon>
        <taxon>Insecta</taxon>
        <taxon>Pterygota</taxon>
        <taxon>Neoptera</taxon>
        <taxon>Endopterygota</taxon>
        <taxon>Diptera</taxon>
        <taxon>Brachycera</taxon>
        <taxon>Muscomorpha</taxon>
        <taxon>Tephritoidea</taxon>
        <taxon>Tephritidae</taxon>
        <taxon>Ceratitis</taxon>
        <taxon>Ceratitis</taxon>
    </lineage>
</organism>
<name>A0A811UTH2_CERCA</name>
<proteinExistence type="predicted"/>
<dbReference type="Proteomes" id="UP000606786">
    <property type="component" value="Unassembled WGS sequence"/>
</dbReference>
<dbReference type="AlphaFoldDB" id="A0A811UTH2"/>
<accession>A0A811UTH2</accession>
<reference evidence="1" key="1">
    <citation type="submission" date="2020-11" db="EMBL/GenBank/DDBJ databases">
        <authorList>
            <person name="Whitehead M."/>
        </authorList>
    </citation>
    <scope>NUCLEOTIDE SEQUENCE</scope>
    <source>
        <strain evidence="1">EGII</strain>
    </source>
</reference>
<evidence type="ECO:0000313" key="2">
    <source>
        <dbReference type="Proteomes" id="UP000606786"/>
    </source>
</evidence>
<protein>
    <submittedName>
        <fullName evidence="1">(Mediterranean fruit fly) hypothetical protein</fullName>
    </submittedName>
</protein>
<dbReference type="EMBL" id="CAJHJT010000023">
    <property type="protein sequence ID" value="CAD7001046.1"/>
    <property type="molecule type" value="Genomic_DNA"/>
</dbReference>
<gene>
    <name evidence="1" type="ORF">CCAP1982_LOCUS9518</name>
</gene>
<comment type="caution">
    <text evidence="1">The sequence shown here is derived from an EMBL/GenBank/DDBJ whole genome shotgun (WGS) entry which is preliminary data.</text>
</comment>